<dbReference type="EMBL" id="DS499595">
    <property type="protein sequence ID" value="EDP54287.1"/>
    <property type="molecule type" value="Genomic_DNA"/>
</dbReference>
<keyword evidence="2" id="KW-1185">Reference proteome</keyword>
<protein>
    <submittedName>
        <fullName evidence="1">Uncharacterized protein</fullName>
    </submittedName>
</protein>
<sequence>MTLTAIAGSASAWRYAEQRPSAWPRTGILVFSLTNRTRSLEPRVVWNSLSIMQKVPFRMAAFPDFMDSAAILAITSGRASNIISKTPIGQLTLSRMRPSSSSVLRHIVIFPRSRQVEPLEDTVAEAAIISRLACYRNILCVGIKDDFSISQ</sequence>
<dbReference type="AlphaFoldDB" id="B0XW35"/>
<evidence type="ECO:0000313" key="2">
    <source>
        <dbReference type="Proteomes" id="UP000001699"/>
    </source>
</evidence>
<name>B0XW35_ASPFC</name>
<evidence type="ECO:0000313" key="1">
    <source>
        <dbReference type="EMBL" id="EDP54287.1"/>
    </source>
</evidence>
<organism evidence="1 2">
    <name type="scientific">Aspergillus fumigatus (strain CBS 144.89 / FGSC A1163 / CEA10)</name>
    <name type="common">Neosartorya fumigata</name>
    <dbReference type="NCBI Taxonomy" id="451804"/>
    <lineage>
        <taxon>Eukaryota</taxon>
        <taxon>Fungi</taxon>
        <taxon>Dikarya</taxon>
        <taxon>Ascomycota</taxon>
        <taxon>Pezizomycotina</taxon>
        <taxon>Eurotiomycetes</taxon>
        <taxon>Eurotiomycetidae</taxon>
        <taxon>Eurotiales</taxon>
        <taxon>Aspergillaceae</taxon>
        <taxon>Aspergillus</taxon>
        <taxon>Aspergillus subgen. Fumigati</taxon>
    </lineage>
</organism>
<accession>B0XW35</accession>
<proteinExistence type="predicted"/>
<dbReference type="Proteomes" id="UP000001699">
    <property type="component" value="Unassembled WGS sequence"/>
</dbReference>
<reference evidence="1 2" key="1">
    <citation type="journal article" date="2008" name="PLoS Genet.">
        <title>Genomic islands in the pathogenic filamentous fungus Aspergillus fumigatus.</title>
        <authorList>
            <person name="Fedorova N.D."/>
            <person name="Khaldi N."/>
            <person name="Joardar V.S."/>
            <person name="Maiti R."/>
            <person name="Amedeo P."/>
            <person name="Anderson M.J."/>
            <person name="Crabtree J."/>
            <person name="Silva J.C."/>
            <person name="Badger J.H."/>
            <person name="Albarraq A."/>
            <person name="Angiuoli S."/>
            <person name="Bussey H."/>
            <person name="Bowyer P."/>
            <person name="Cotty P.J."/>
            <person name="Dyer P.S."/>
            <person name="Egan A."/>
            <person name="Galens K."/>
            <person name="Fraser-Liggett C.M."/>
            <person name="Haas B.J."/>
            <person name="Inman J.M."/>
            <person name="Kent R."/>
            <person name="Lemieux S."/>
            <person name="Malavazi I."/>
            <person name="Orvis J."/>
            <person name="Roemer T."/>
            <person name="Ronning C.M."/>
            <person name="Sundaram J.P."/>
            <person name="Sutton G."/>
            <person name="Turner G."/>
            <person name="Venter J.C."/>
            <person name="White O.R."/>
            <person name="Whitty B.R."/>
            <person name="Youngman P."/>
            <person name="Wolfe K.H."/>
            <person name="Goldman G.H."/>
            <person name="Wortman J.R."/>
            <person name="Jiang B."/>
            <person name="Denning D.W."/>
            <person name="Nierman W.C."/>
        </authorList>
    </citation>
    <scope>NUCLEOTIDE SEQUENCE [LARGE SCALE GENOMIC DNA]</scope>
    <source>
        <strain evidence="2">CBS 144.89 / FGSC A1163 / CEA10</strain>
    </source>
</reference>
<dbReference type="HOGENOM" id="CLU_1730998_0_0_1"/>
<dbReference type="VEuPathDB" id="FungiDB:AFUB_023430"/>
<gene>
    <name evidence="1" type="ORF">AFUB_023430</name>
</gene>